<evidence type="ECO:0000256" key="1">
    <source>
        <dbReference type="ARBA" id="ARBA00022679"/>
    </source>
</evidence>
<feature type="domain" description="Protein kinase" evidence="6">
    <location>
        <begin position="376"/>
        <end position="681"/>
    </location>
</feature>
<evidence type="ECO:0000256" key="4">
    <source>
        <dbReference type="ARBA" id="ARBA00022840"/>
    </source>
</evidence>
<dbReference type="eggNOG" id="KOG0589">
    <property type="taxonomic scope" value="Eukaryota"/>
</dbReference>
<dbReference type="AlphaFoldDB" id="D2VUQ0"/>
<evidence type="ECO:0000313" key="7">
    <source>
        <dbReference type="EMBL" id="EFC39545.1"/>
    </source>
</evidence>
<evidence type="ECO:0000256" key="3">
    <source>
        <dbReference type="ARBA" id="ARBA00022777"/>
    </source>
</evidence>
<keyword evidence="3" id="KW-0418">Kinase</keyword>
<dbReference type="PROSITE" id="PS00108">
    <property type="entry name" value="PROTEIN_KINASE_ST"/>
    <property type="match status" value="1"/>
</dbReference>
<sequence length="777" mass="88183">MFFGGFRSFMGLDKSSSTSSPTPTTTPPQSSSDSNNNNSNDRNKEKSNVQNNNNNTLKVQQQEHPRRKSFSEMLHNLITENDNLISDKYNHSDEEDIEENNKQPLILPPNHIGIEFSIGTVTLASDLSFTQYFSASIFDTCLTFSVKRSDEQEELLGDEYKQVVAHSSRIRKSPLSDGFTFKWKGEKVILPIQLSEAEYQQVMTICNSASNNSNESHYVFEHSSSLESKKILPQIAMQLDNISATSEMLHNYIMKCKPHVNFIGEAVYDINRLMDFRSRSVDMIELSLKRGKDKTGVVTIGMKLILPQKFEGVKHHISPNNSLESLHDYETISFDDSFILSGLKKKPSSEKLTSICDSNFDLPQNNSENLYEESHYEILEEVGRGSFGKVYKAVRKSDRVTVGIKKINCDDINNANDALVEFWPIRKISYPQLISIQDIYFSKSDNEFSSLFTLCLVMEYMDDGDLEQFINGHKDQGQTIQEAHLLSLMIQMSAGLNHLHLNGLLHRDIKPKNILLSSKFKECKIGDFGLIYNLRSLTSKNLNDTISSAGTIKYQSPECHIGVKDITELDSKEPIAPTSLFMNYIYSSDIWSMGIVFLELVGCEILNFSPYIMAMKDQQQFHGLIRKRCSKYHEGFANLIISMLSLEPKDRPDSEKLVRTLLNLKKDIFGQQRSVKIHPVIEIHRQLLSVGKSVKGIFLGTKDSKDDHRSQHQQDSSTSSSESEKSNNNRRTLSLHSVKDFLSGIHKVDEDTPTPEDSNQNTSSSILNRDVFSFGLW</sequence>
<dbReference type="InParanoid" id="D2VUQ0"/>
<name>D2VUQ0_NAEGR</name>
<keyword evidence="2" id="KW-0547">Nucleotide-binding</keyword>
<dbReference type="PANTHER" id="PTHR43671">
    <property type="entry name" value="SERINE/THREONINE-PROTEIN KINASE NEK"/>
    <property type="match status" value="1"/>
</dbReference>
<dbReference type="GeneID" id="8854141"/>
<feature type="region of interest" description="Disordered" evidence="5">
    <location>
        <begin position="11"/>
        <end position="67"/>
    </location>
</feature>
<dbReference type="RefSeq" id="XP_002672289.1">
    <property type="nucleotide sequence ID" value="XM_002672243.1"/>
</dbReference>
<dbReference type="Gene3D" id="3.30.200.20">
    <property type="entry name" value="Phosphorylase Kinase, domain 1"/>
    <property type="match status" value="1"/>
</dbReference>
<dbReference type="GO" id="GO:0004674">
    <property type="term" value="F:protein serine/threonine kinase activity"/>
    <property type="evidence" value="ECO:0007669"/>
    <property type="project" value="TreeGrafter"/>
</dbReference>
<dbReference type="InterPro" id="IPR011009">
    <property type="entry name" value="Kinase-like_dom_sf"/>
</dbReference>
<keyword evidence="1" id="KW-0808">Transferase</keyword>
<dbReference type="OMA" id="QSPECHI"/>
<feature type="region of interest" description="Disordered" evidence="5">
    <location>
        <begin position="701"/>
        <end position="733"/>
    </location>
</feature>
<dbReference type="EMBL" id="GG738899">
    <property type="protein sequence ID" value="EFC39545.1"/>
    <property type="molecule type" value="Genomic_DNA"/>
</dbReference>
<dbReference type="SUPFAM" id="SSF56112">
    <property type="entry name" value="Protein kinase-like (PK-like)"/>
    <property type="match status" value="1"/>
</dbReference>
<dbReference type="OrthoDB" id="10261027at2759"/>
<dbReference type="Proteomes" id="UP000006671">
    <property type="component" value="Unassembled WGS sequence"/>
</dbReference>
<protein>
    <submittedName>
        <fullName evidence="7">Predicted protein</fullName>
    </submittedName>
</protein>
<reference evidence="7 8" key="1">
    <citation type="journal article" date="2010" name="Cell">
        <title>The genome of Naegleria gruberi illuminates early eukaryotic versatility.</title>
        <authorList>
            <person name="Fritz-Laylin L.K."/>
            <person name="Prochnik S.E."/>
            <person name="Ginger M.L."/>
            <person name="Dacks J.B."/>
            <person name="Carpenter M.L."/>
            <person name="Field M.C."/>
            <person name="Kuo A."/>
            <person name="Paredez A."/>
            <person name="Chapman J."/>
            <person name="Pham J."/>
            <person name="Shu S."/>
            <person name="Neupane R."/>
            <person name="Cipriano M."/>
            <person name="Mancuso J."/>
            <person name="Tu H."/>
            <person name="Salamov A."/>
            <person name="Lindquist E."/>
            <person name="Shapiro H."/>
            <person name="Lucas S."/>
            <person name="Grigoriev I.V."/>
            <person name="Cande W.Z."/>
            <person name="Fulton C."/>
            <person name="Rokhsar D.S."/>
            <person name="Dawson S.C."/>
        </authorList>
    </citation>
    <scope>NUCLEOTIDE SEQUENCE [LARGE SCALE GENOMIC DNA]</scope>
    <source>
        <strain evidence="7 8">NEG-M</strain>
    </source>
</reference>
<keyword evidence="4" id="KW-0067">ATP-binding</keyword>
<feature type="compositionally biased region" description="Basic and acidic residues" evidence="5">
    <location>
        <begin position="702"/>
        <end position="712"/>
    </location>
</feature>
<feature type="compositionally biased region" description="Low complexity" evidence="5">
    <location>
        <begin position="15"/>
        <end position="40"/>
    </location>
</feature>
<dbReference type="KEGG" id="ngr:NAEGRDRAFT_72742"/>
<feature type="compositionally biased region" description="Low complexity" evidence="5">
    <location>
        <begin position="48"/>
        <end position="62"/>
    </location>
</feature>
<gene>
    <name evidence="7" type="ORF">NAEGRDRAFT_72742</name>
</gene>
<dbReference type="InterPro" id="IPR050660">
    <property type="entry name" value="NEK_Ser/Thr_kinase"/>
</dbReference>
<dbReference type="PROSITE" id="PS50011">
    <property type="entry name" value="PROTEIN_KINASE_DOM"/>
    <property type="match status" value="1"/>
</dbReference>
<evidence type="ECO:0000313" key="8">
    <source>
        <dbReference type="Proteomes" id="UP000006671"/>
    </source>
</evidence>
<dbReference type="SMART" id="SM00220">
    <property type="entry name" value="S_TKc"/>
    <property type="match status" value="1"/>
</dbReference>
<organism evidence="8">
    <name type="scientific">Naegleria gruberi</name>
    <name type="common">Amoeba</name>
    <dbReference type="NCBI Taxonomy" id="5762"/>
    <lineage>
        <taxon>Eukaryota</taxon>
        <taxon>Discoba</taxon>
        <taxon>Heterolobosea</taxon>
        <taxon>Tetramitia</taxon>
        <taxon>Eutetramitia</taxon>
        <taxon>Vahlkampfiidae</taxon>
        <taxon>Naegleria</taxon>
    </lineage>
</organism>
<evidence type="ECO:0000256" key="5">
    <source>
        <dbReference type="SAM" id="MobiDB-lite"/>
    </source>
</evidence>
<evidence type="ECO:0000256" key="2">
    <source>
        <dbReference type="ARBA" id="ARBA00022741"/>
    </source>
</evidence>
<dbReference type="InterPro" id="IPR008271">
    <property type="entry name" value="Ser/Thr_kinase_AS"/>
</dbReference>
<proteinExistence type="predicted"/>
<dbReference type="PANTHER" id="PTHR43671:SF103">
    <property type="entry name" value="KINASE, PUTATIVE-RELATED"/>
    <property type="match status" value="1"/>
</dbReference>
<accession>D2VUQ0</accession>
<dbReference type="GO" id="GO:0005524">
    <property type="term" value="F:ATP binding"/>
    <property type="evidence" value="ECO:0007669"/>
    <property type="project" value="UniProtKB-KW"/>
</dbReference>
<dbReference type="Pfam" id="PF00069">
    <property type="entry name" value="Pkinase"/>
    <property type="match status" value="1"/>
</dbReference>
<dbReference type="VEuPathDB" id="AmoebaDB:NAEGRDRAFT_72742"/>
<dbReference type="Gene3D" id="1.10.510.10">
    <property type="entry name" value="Transferase(Phosphotransferase) domain 1"/>
    <property type="match status" value="1"/>
</dbReference>
<keyword evidence="8" id="KW-1185">Reference proteome</keyword>
<evidence type="ECO:0000259" key="6">
    <source>
        <dbReference type="PROSITE" id="PS50011"/>
    </source>
</evidence>
<dbReference type="InterPro" id="IPR000719">
    <property type="entry name" value="Prot_kinase_dom"/>
</dbReference>